<evidence type="ECO:0008006" key="3">
    <source>
        <dbReference type="Google" id="ProtNLM"/>
    </source>
</evidence>
<evidence type="ECO:0000313" key="1">
    <source>
        <dbReference type="EMBL" id="EXY73041.1"/>
    </source>
</evidence>
<dbReference type="InterPro" id="IPR052747">
    <property type="entry name" value="TA_system_RelE_toxin"/>
</dbReference>
<dbReference type="Gene3D" id="3.30.2310.20">
    <property type="entry name" value="RelE-like"/>
    <property type="match status" value="1"/>
</dbReference>
<proteinExistence type="predicted"/>
<dbReference type="Proteomes" id="UP000020529">
    <property type="component" value="Unassembled WGS sequence"/>
</dbReference>
<name>A0A015TQW1_BACFG</name>
<dbReference type="PANTHER" id="PTHR38813:SF1">
    <property type="entry name" value="TOXIN RELE1-RELATED"/>
    <property type="match status" value="1"/>
</dbReference>
<accession>A0A015TQW1</accession>
<comment type="caution">
    <text evidence="1">The sequence shown here is derived from an EMBL/GenBank/DDBJ whole genome shotgun (WGS) entry which is preliminary data.</text>
</comment>
<dbReference type="SUPFAM" id="SSF143011">
    <property type="entry name" value="RelE-like"/>
    <property type="match status" value="1"/>
</dbReference>
<dbReference type="RefSeq" id="WP_009292646.1">
    <property type="nucleotide sequence ID" value="NZ_JGCY01000379.1"/>
</dbReference>
<dbReference type="InterPro" id="IPR035093">
    <property type="entry name" value="RelE/ParE_toxin_dom_sf"/>
</dbReference>
<reference evidence="1 2" key="1">
    <citation type="submission" date="2014-02" db="EMBL/GenBank/DDBJ databases">
        <authorList>
            <person name="Sears C."/>
            <person name="Carroll K."/>
            <person name="Sack B.R."/>
            <person name="Qadri F."/>
            <person name="Myers L.L."/>
            <person name="Chung G.-T."/>
            <person name="Escheverria P."/>
            <person name="Fraser C.M."/>
            <person name="Sadzewicz L."/>
            <person name="Shefchek K.A."/>
            <person name="Tallon L."/>
            <person name="Das S.P."/>
            <person name="Daugherty S."/>
            <person name="Mongodin E.F."/>
        </authorList>
    </citation>
    <scope>NUCLEOTIDE SEQUENCE [LARGE SCALE GENOMIC DNA]</scope>
    <source>
        <strain evidence="2">3988T(B)14</strain>
    </source>
</reference>
<protein>
    <recommendedName>
        <fullName evidence="3">Type II toxin-antitoxin system RelE/ParE family toxin</fullName>
    </recommendedName>
</protein>
<dbReference type="PATRIC" id="fig|1339315.3.peg.3772"/>
<evidence type="ECO:0000313" key="2">
    <source>
        <dbReference type="Proteomes" id="UP000020529"/>
    </source>
</evidence>
<sequence>MRVEFSKEFEKAARKLSGKMLESVRIAVQEVINAQSIEELTDCKKLVDYDYIYRLRIGSYRAFFSFHVQIMDGCVQFLYLVPRGQAYDKKMENNLKRKDAFK</sequence>
<dbReference type="PANTHER" id="PTHR38813">
    <property type="match status" value="1"/>
</dbReference>
<dbReference type="AlphaFoldDB" id="A0A015TQW1"/>
<dbReference type="EMBL" id="JGCY01000379">
    <property type="protein sequence ID" value="EXY73041.1"/>
    <property type="molecule type" value="Genomic_DNA"/>
</dbReference>
<gene>
    <name evidence="1" type="ORF">M124_3105</name>
</gene>
<organism evidence="1 2">
    <name type="scientific">Bacteroides fragilis str. 3988T(B)14</name>
    <dbReference type="NCBI Taxonomy" id="1339315"/>
    <lineage>
        <taxon>Bacteria</taxon>
        <taxon>Pseudomonadati</taxon>
        <taxon>Bacteroidota</taxon>
        <taxon>Bacteroidia</taxon>
        <taxon>Bacteroidales</taxon>
        <taxon>Bacteroidaceae</taxon>
        <taxon>Bacteroides</taxon>
    </lineage>
</organism>